<name>A0AAD4AMX8_9GAMM</name>
<protein>
    <recommendedName>
        <fullName evidence="2">DAHP synthetase I/KDSA domain-containing protein</fullName>
    </recommendedName>
</protein>
<dbReference type="InterPro" id="IPR006218">
    <property type="entry name" value="DAHP1/KDSA"/>
</dbReference>
<keyword evidence="1" id="KW-0808">Transferase</keyword>
<dbReference type="GO" id="GO:0016740">
    <property type="term" value="F:transferase activity"/>
    <property type="evidence" value="ECO:0007669"/>
    <property type="project" value="UniProtKB-KW"/>
</dbReference>
<dbReference type="SUPFAM" id="SSF51569">
    <property type="entry name" value="Aldolase"/>
    <property type="match status" value="1"/>
</dbReference>
<organism evidence="3 4">
    <name type="scientific">Pseudoalteromonas citrea</name>
    <dbReference type="NCBI Taxonomy" id="43655"/>
    <lineage>
        <taxon>Bacteria</taxon>
        <taxon>Pseudomonadati</taxon>
        <taxon>Pseudomonadota</taxon>
        <taxon>Gammaproteobacteria</taxon>
        <taxon>Alteromonadales</taxon>
        <taxon>Pseudoalteromonadaceae</taxon>
        <taxon>Pseudoalteromonas</taxon>
    </lineage>
</organism>
<sequence length="52" mass="5648">MFFIAGPCVIESESLVLDTFAELQEITNNLGIEYIAKSAFTAPGIEEGLKIL</sequence>
<dbReference type="Pfam" id="PF00793">
    <property type="entry name" value="DAHP_synth_1"/>
    <property type="match status" value="1"/>
</dbReference>
<evidence type="ECO:0000313" key="3">
    <source>
        <dbReference type="EMBL" id="KAF7775443.1"/>
    </source>
</evidence>
<accession>A0AAD4AMX8</accession>
<reference evidence="3" key="1">
    <citation type="journal article" date="2012" name="J. Bacteriol.">
        <title>Genome sequences of type strains of seven species of the marine bacterium Pseudoalteromonas.</title>
        <authorList>
            <person name="Xie B.B."/>
            <person name="Shu Y.L."/>
            <person name="Qin Q.L."/>
            <person name="Rong J.C."/>
            <person name="Zhang X.Y."/>
            <person name="Chen X.L."/>
            <person name="Shi M."/>
            <person name="He H.L."/>
            <person name="Zhou B.C."/>
            <person name="Zhang Y.Z."/>
        </authorList>
    </citation>
    <scope>NUCLEOTIDE SEQUENCE</scope>
    <source>
        <strain evidence="3">DSM 8771</strain>
    </source>
</reference>
<reference evidence="3" key="2">
    <citation type="submission" date="2015-03" db="EMBL/GenBank/DDBJ databases">
        <title>Genome sequence of Pseudoalteromonas citrea.</title>
        <authorList>
            <person name="Xie B.-B."/>
            <person name="Rong J.-C."/>
            <person name="Qin Q.-L."/>
            <person name="Zhang Y.-Z."/>
        </authorList>
    </citation>
    <scope>NUCLEOTIDE SEQUENCE</scope>
    <source>
        <strain evidence="3">DSM 8771</strain>
    </source>
</reference>
<evidence type="ECO:0000256" key="1">
    <source>
        <dbReference type="ARBA" id="ARBA00022679"/>
    </source>
</evidence>
<dbReference type="Proteomes" id="UP000016487">
    <property type="component" value="Unassembled WGS sequence"/>
</dbReference>
<dbReference type="EMBL" id="AHBZ03000012">
    <property type="protein sequence ID" value="KAF7775443.1"/>
    <property type="molecule type" value="Genomic_DNA"/>
</dbReference>
<gene>
    <name evidence="3" type="ORF">PCIT_a1636</name>
</gene>
<evidence type="ECO:0000313" key="4">
    <source>
        <dbReference type="Proteomes" id="UP000016487"/>
    </source>
</evidence>
<comment type="caution">
    <text evidence="3">The sequence shown here is derived from an EMBL/GenBank/DDBJ whole genome shotgun (WGS) entry which is preliminary data.</text>
</comment>
<dbReference type="AlphaFoldDB" id="A0AAD4AMX8"/>
<feature type="domain" description="DAHP synthetase I/KDSA" evidence="2">
    <location>
        <begin position="2"/>
        <end position="43"/>
    </location>
</feature>
<proteinExistence type="predicted"/>
<dbReference type="InterPro" id="IPR013785">
    <property type="entry name" value="Aldolase_TIM"/>
</dbReference>
<evidence type="ECO:0000259" key="2">
    <source>
        <dbReference type="Pfam" id="PF00793"/>
    </source>
</evidence>
<dbReference type="Gene3D" id="3.20.20.70">
    <property type="entry name" value="Aldolase class I"/>
    <property type="match status" value="1"/>
</dbReference>